<keyword evidence="2" id="KW-1185">Reference proteome</keyword>
<name>A0ABU9B3E1_9BACT</name>
<protein>
    <submittedName>
        <fullName evidence="1">Uncharacterized protein</fullName>
    </submittedName>
</protein>
<evidence type="ECO:0000313" key="1">
    <source>
        <dbReference type="EMBL" id="MEK7954303.1"/>
    </source>
</evidence>
<reference evidence="1 2" key="1">
    <citation type="submission" date="2024-04" db="EMBL/GenBank/DDBJ databases">
        <title>Luteolibacter sp. isolated from soil.</title>
        <authorList>
            <person name="An J."/>
        </authorList>
    </citation>
    <scope>NUCLEOTIDE SEQUENCE [LARGE SCALE GENOMIC DNA]</scope>
    <source>
        <strain evidence="1 2">Y139</strain>
    </source>
</reference>
<dbReference type="EMBL" id="JBBUKT010000018">
    <property type="protein sequence ID" value="MEK7954303.1"/>
    <property type="molecule type" value="Genomic_DNA"/>
</dbReference>
<sequence>MKIVVTIEGESRFYSREIDPWISRSIGNGRRPIVIEVEADQVNLFFASPRVVEEQRKDLVERRHSLKEREICQIWTRLGLSQDEPRADSILAFLHHLKS</sequence>
<proteinExistence type="predicted"/>
<organism evidence="1 2">
    <name type="scientific">Luteolibacter soli</name>
    <dbReference type="NCBI Taxonomy" id="3135280"/>
    <lineage>
        <taxon>Bacteria</taxon>
        <taxon>Pseudomonadati</taxon>
        <taxon>Verrucomicrobiota</taxon>
        <taxon>Verrucomicrobiia</taxon>
        <taxon>Verrucomicrobiales</taxon>
        <taxon>Verrucomicrobiaceae</taxon>
        <taxon>Luteolibacter</taxon>
    </lineage>
</organism>
<comment type="caution">
    <text evidence="1">The sequence shown here is derived from an EMBL/GenBank/DDBJ whole genome shotgun (WGS) entry which is preliminary data.</text>
</comment>
<dbReference type="Proteomes" id="UP001371305">
    <property type="component" value="Unassembled WGS sequence"/>
</dbReference>
<dbReference type="RefSeq" id="WP_341408071.1">
    <property type="nucleotide sequence ID" value="NZ_JBBUKT010000018.1"/>
</dbReference>
<evidence type="ECO:0000313" key="2">
    <source>
        <dbReference type="Proteomes" id="UP001371305"/>
    </source>
</evidence>
<accession>A0ABU9B3E1</accession>
<gene>
    <name evidence="1" type="ORF">WKV53_27550</name>
</gene>